<evidence type="ECO:0000313" key="2">
    <source>
        <dbReference type="Proteomes" id="UP000294824"/>
    </source>
</evidence>
<accession>A0A4R8M620</accession>
<gene>
    <name evidence="1" type="ORF">DFQ06_3364</name>
</gene>
<name>A0A4R8M620_9FLAO</name>
<dbReference type="EMBL" id="SORL01000011">
    <property type="protein sequence ID" value="TDY60780.1"/>
    <property type="molecule type" value="Genomic_DNA"/>
</dbReference>
<proteinExistence type="predicted"/>
<protein>
    <submittedName>
        <fullName evidence="1">Uncharacterized protein</fullName>
    </submittedName>
</protein>
<dbReference type="InterPro" id="IPR027417">
    <property type="entry name" value="P-loop_NTPase"/>
</dbReference>
<dbReference type="SUPFAM" id="SSF52540">
    <property type="entry name" value="P-loop containing nucleoside triphosphate hydrolases"/>
    <property type="match status" value="1"/>
</dbReference>
<reference evidence="1 2" key="1">
    <citation type="submission" date="2019-03" db="EMBL/GenBank/DDBJ databases">
        <title>Genomic Encyclopedia of Type Strains, Phase III (KMG-III): the genomes of soil and plant-associated and newly described type strains.</title>
        <authorList>
            <person name="Whitman W."/>
        </authorList>
    </citation>
    <scope>NUCLEOTIDE SEQUENCE [LARGE SCALE GENOMIC DNA]</scope>
    <source>
        <strain evidence="1 2">CECT 8301</strain>
    </source>
</reference>
<dbReference type="Proteomes" id="UP000294824">
    <property type="component" value="Unassembled WGS sequence"/>
</dbReference>
<sequence>MSNPFSTGGGGISFENSIQTIFVINMLINGRVPCLPNGEISSILLQGNSENYETDDLVVFFESTDSIKYKLLVQVKHELSFTENNGILKEVLEDFWKDYNNANIFNRKHDRFLIIKNSLNKKESNHVRVILDWAKDKSTFKGFENLLNSSKEKKKVFDTFFNIIKEIQPSITSTDVYSFLKVIDLLAYDLTSTNSIYLNHLKTVVELAKKDDLHLTADDIISKIYHFISNKNYKAATLLREELKLELDFFKDNFKITSSISVQKLMNDSKYVLEKINEDINNIHLDRNLIGNIIFDKLLFENQFIIFYGGAGMGKSAYSKKILNSVKNTCLFSFVADQFLESRLSITLNKMGVTEEIDKLFSRFFLLPNKIIYIDSFEKLLEGHGEAFQELLLILNKYRDIKVVVSCRDYALEGLLFKYFDSEKDSICKIHIPELNEEELNFFIEKIPALKDFVKNENLKKLIKNPKYLSLATKLINKTTQDYSTFSENQFKSELWKFIIEDPANNKRGQTFINIAVKRAKKLTLLTSVEEFDVDTVNDLKNDGILFEENGLYAPSHDIFEDWALIKHIEIHKSNFPNTNSFFNNLGNQPAMRRAFRLWVERQIAEPKSKWINTFIHITIETSSIDNHWQDETITAILNSNYCEKYVSENEHVLLDDNNKLLMRFLHLMRVSCKNSEQYPKGLAWNILFKLIHKNIQSLENAYPLILKSFFDWQIILQKNNSGNSSKTHKYVGEISHKFLEDYENKSSWMNGSNEKKDLYKTIKLLYDLAEFVPVKIKGYLTKIANQNDKESDWTLSDYKRKRVQYALSHLYSGKLTKIFPNELISIANLFWKIDKEKEKKREEERKKNSRFYFPERKELPYFFGLVDKHNFEYFPKSAYQTFVYRLLCHNPVKGTQFVIDFTNHCAENFVKSDRNENTLRKQEDITSTNLFLGESERRIYGSSYLWSIYREGQWTVPDLLQSVVIALERYLYELGELDFDKTNKILLWIFDEIYDKANSVILISVLSSIAQAYPLKTKEKLLPLINFDFLKWDRNRSLHESTLSNRLGLHFPSATVEGRVADAERIEASKWEHRRKYWHGLIGFILLHQTNIRTYNKEIFERIDALKSNIDDNDILDKKLVFEIDARNFKAEEVSRDDKKITYHVGPDYSKDEELSKFNEEVSLENTLREEAASYSLWTTKTYNNESDENQTYEHWKKCLDFFKTYDTSKDFIIDNIPLGTLSILGIKLFKDQLPDAEIQYCINTILEISKKLYKEKSERSYDFSNRDFSLNIYDKGNLLEFLPSLIEHKEKLSKEQLEELYNLIFFFILDVDFEHDVDVRDLYTNFKNQLWKIDYAFAYNCFFGLIMYAKITKEYPSYGRKYSQEELIKIDKEKKDVFDFIFNSKDDNLKLEKISYKTHSTEYLVKALDILSIESSFYFTTAFLQDLLESHIENLIDEKRSHFFKIGLNIQRNIAAFLIFNDTSDNNLKLFDIILKYSLKKFDWKSGREVIEYLNGLLNYMVTYIDKNNENDKYKNSFWTYWTQLFNFIKDNQNYAFIKEFLLYSPYWKTDAISWKVLDNKHSLFLNQINNLKETDIESLLILFSGIGFQQLMPSGLTTLNKHLKSSAKNLEEFKYYYGEKLIQKVFKNQIKVIKEDSILFEEFLWFLNLMIDLGSSKAYLIRENIILYKD</sequence>
<organism evidence="1 2">
    <name type="scientific">Algibacter lectus</name>
    <dbReference type="NCBI Taxonomy" id="221126"/>
    <lineage>
        <taxon>Bacteria</taxon>
        <taxon>Pseudomonadati</taxon>
        <taxon>Bacteroidota</taxon>
        <taxon>Flavobacteriia</taxon>
        <taxon>Flavobacteriales</taxon>
        <taxon>Flavobacteriaceae</taxon>
        <taxon>Algibacter</taxon>
    </lineage>
</organism>
<comment type="caution">
    <text evidence="1">The sequence shown here is derived from an EMBL/GenBank/DDBJ whole genome shotgun (WGS) entry which is preliminary data.</text>
</comment>
<evidence type="ECO:0000313" key="1">
    <source>
        <dbReference type="EMBL" id="TDY60780.1"/>
    </source>
</evidence>
<keyword evidence="2" id="KW-1185">Reference proteome</keyword>
<dbReference type="RefSeq" id="WP_133968896.1">
    <property type="nucleotide sequence ID" value="NZ_SORL01000011.1"/>
</dbReference>